<evidence type="ECO:0000259" key="6">
    <source>
        <dbReference type="SMART" id="SM00849"/>
    </source>
</evidence>
<keyword evidence="2" id="KW-0479">Metal-binding</keyword>
<proteinExistence type="inferred from homology"/>
<keyword evidence="8" id="KW-1185">Reference proteome</keyword>
<feature type="compositionally biased region" description="Basic and acidic residues" evidence="5">
    <location>
        <begin position="374"/>
        <end position="392"/>
    </location>
</feature>
<dbReference type="Pfam" id="PF00753">
    <property type="entry name" value="Lactamase_B"/>
    <property type="match status" value="1"/>
</dbReference>
<organism evidence="7 8">
    <name type="scientific">Exophiala oligosperma</name>
    <dbReference type="NCBI Taxonomy" id="215243"/>
    <lineage>
        <taxon>Eukaryota</taxon>
        <taxon>Fungi</taxon>
        <taxon>Dikarya</taxon>
        <taxon>Ascomycota</taxon>
        <taxon>Pezizomycotina</taxon>
        <taxon>Eurotiomycetes</taxon>
        <taxon>Chaetothyriomycetidae</taxon>
        <taxon>Chaetothyriales</taxon>
        <taxon>Herpotrichiellaceae</taxon>
        <taxon>Exophiala</taxon>
    </lineage>
</organism>
<dbReference type="GO" id="GO:0016787">
    <property type="term" value="F:hydrolase activity"/>
    <property type="evidence" value="ECO:0007669"/>
    <property type="project" value="UniProtKB-KW"/>
</dbReference>
<dbReference type="CDD" id="cd07730">
    <property type="entry name" value="metallo-hydrolase-like_MBL-fold"/>
    <property type="match status" value="1"/>
</dbReference>
<dbReference type="HOGENOM" id="CLU_030571_1_0_1"/>
<evidence type="ECO:0000256" key="5">
    <source>
        <dbReference type="SAM" id="MobiDB-lite"/>
    </source>
</evidence>
<dbReference type="SMART" id="SM00849">
    <property type="entry name" value="Lactamase_B"/>
    <property type="match status" value="1"/>
</dbReference>
<evidence type="ECO:0000313" key="8">
    <source>
        <dbReference type="Proteomes" id="UP000053342"/>
    </source>
</evidence>
<dbReference type="InterPro" id="IPR036866">
    <property type="entry name" value="RibonucZ/Hydroxyglut_hydro"/>
</dbReference>
<comment type="similarity">
    <text evidence="1">Belongs to the metallo-beta-lactamase superfamily.</text>
</comment>
<dbReference type="Gene3D" id="3.60.15.10">
    <property type="entry name" value="Ribonuclease Z/Hydroxyacylglutathione hydrolase-like"/>
    <property type="match status" value="1"/>
</dbReference>
<dbReference type="InterPro" id="IPR001279">
    <property type="entry name" value="Metallo-B-lactamas"/>
</dbReference>
<dbReference type="InterPro" id="IPR051013">
    <property type="entry name" value="MBL_superfamily_lactonases"/>
</dbReference>
<keyword evidence="4" id="KW-0862">Zinc</keyword>
<dbReference type="RefSeq" id="XP_016267708.1">
    <property type="nucleotide sequence ID" value="XM_016400655.1"/>
</dbReference>
<evidence type="ECO:0000256" key="2">
    <source>
        <dbReference type="ARBA" id="ARBA00022723"/>
    </source>
</evidence>
<dbReference type="STRING" id="215243.A0A0D2CC34"/>
<dbReference type="VEuPathDB" id="FungiDB:PV06_00186"/>
<name>A0A0D2CC34_9EURO</name>
<dbReference type="GO" id="GO:0046872">
    <property type="term" value="F:metal ion binding"/>
    <property type="evidence" value="ECO:0007669"/>
    <property type="project" value="UniProtKB-KW"/>
</dbReference>
<evidence type="ECO:0000313" key="7">
    <source>
        <dbReference type="EMBL" id="KIW47492.1"/>
    </source>
</evidence>
<dbReference type="AlphaFoldDB" id="A0A0D2CC34"/>
<feature type="domain" description="Metallo-beta-lactamase" evidence="6">
    <location>
        <begin position="47"/>
        <end position="269"/>
    </location>
</feature>
<feature type="region of interest" description="Disordered" evidence="5">
    <location>
        <begin position="367"/>
        <end position="392"/>
    </location>
</feature>
<evidence type="ECO:0000256" key="3">
    <source>
        <dbReference type="ARBA" id="ARBA00022801"/>
    </source>
</evidence>
<dbReference type="SUPFAM" id="SSF56281">
    <property type="entry name" value="Metallo-hydrolase/oxidoreductase"/>
    <property type="match status" value="1"/>
</dbReference>
<evidence type="ECO:0000256" key="1">
    <source>
        <dbReference type="ARBA" id="ARBA00007749"/>
    </source>
</evidence>
<accession>A0A0D2CC34</accession>
<evidence type="ECO:0000256" key="4">
    <source>
        <dbReference type="ARBA" id="ARBA00022833"/>
    </source>
</evidence>
<dbReference type="Proteomes" id="UP000053342">
    <property type="component" value="Unassembled WGS sequence"/>
</dbReference>
<dbReference type="PANTHER" id="PTHR42978">
    <property type="entry name" value="QUORUM-QUENCHING LACTONASE YTNP-RELATED-RELATED"/>
    <property type="match status" value="1"/>
</dbReference>
<sequence length="392" mass="43349">MAAFSMDFPASQHTVRVRLINTTAVMTIKAELFIRPVQKGQESLNVTSAAFLIEHEASNRKIMFDLGVRKDYWNLSPAVQKRLGTVITSLKVDTDTPTILQDNGIGLDSISSVVFSHYHWDHVGDMSLFPSSTEIVVGPGFKASPVILPGHPEKPDSFLNSSDFAGRHLNEIDFGDAGLRIGGFRAHDFFGDGSFYLLDSPGHCVGHMCGLARTTGGDDSTFVLMGGDICHFIGDIRPSKAFPMPNPLPPGVLDGDLPTPCPCTFFTDHHPQGLEEAGQDERRSTPFYLVSESTASYADPKTAQVSVDKLLKFEQSSNVLICIAHDGALLKYLPTLNSDPSADMNDWHQRGWKERCRWEWLNELPRSGKPGRPAHVEGFWRDGKKWDRPQPT</sequence>
<dbReference type="GeneID" id="27352260"/>
<dbReference type="EMBL" id="KN847332">
    <property type="protein sequence ID" value="KIW47492.1"/>
    <property type="molecule type" value="Genomic_DNA"/>
</dbReference>
<gene>
    <name evidence="7" type="ORF">PV06_00186</name>
</gene>
<keyword evidence="3" id="KW-0378">Hydrolase</keyword>
<reference evidence="7 8" key="1">
    <citation type="submission" date="2015-01" db="EMBL/GenBank/DDBJ databases">
        <title>The Genome Sequence of Exophiala oligosperma CBS72588.</title>
        <authorList>
            <consortium name="The Broad Institute Genomics Platform"/>
            <person name="Cuomo C."/>
            <person name="de Hoog S."/>
            <person name="Gorbushina A."/>
            <person name="Stielow B."/>
            <person name="Teixiera M."/>
            <person name="Abouelleil A."/>
            <person name="Chapman S.B."/>
            <person name="Priest M."/>
            <person name="Young S.K."/>
            <person name="Wortman J."/>
            <person name="Nusbaum C."/>
            <person name="Birren B."/>
        </authorList>
    </citation>
    <scope>NUCLEOTIDE SEQUENCE [LARGE SCALE GENOMIC DNA]</scope>
    <source>
        <strain evidence="7 8">CBS 72588</strain>
    </source>
</reference>
<protein>
    <recommendedName>
        <fullName evidence="6">Metallo-beta-lactamase domain-containing protein</fullName>
    </recommendedName>
</protein>
<dbReference type="OrthoDB" id="10250730at2759"/>
<dbReference type="PANTHER" id="PTHR42978:SF5">
    <property type="entry name" value="METALLO-BETA-LACTAMASE DOMAIN-CONTAINING PROTEIN"/>
    <property type="match status" value="1"/>
</dbReference>